<dbReference type="Gene3D" id="1.20.1540.10">
    <property type="entry name" value="Rhomboid-like"/>
    <property type="match status" value="1"/>
</dbReference>
<evidence type="ECO:0000259" key="7">
    <source>
        <dbReference type="Pfam" id="PF01694"/>
    </source>
</evidence>
<dbReference type="InterPro" id="IPR035952">
    <property type="entry name" value="Rhomboid-like_sf"/>
</dbReference>
<dbReference type="InterPro" id="IPR050925">
    <property type="entry name" value="Rhomboid_protease_S54"/>
</dbReference>
<dbReference type="PANTHER" id="PTHR43731:SF26">
    <property type="entry name" value="RHOMBOID-LIKE PROTEIN 10, CHLOROPLASTIC"/>
    <property type="match status" value="1"/>
</dbReference>
<accession>A0ABR2YBH0</accession>
<evidence type="ECO:0000256" key="2">
    <source>
        <dbReference type="ARBA" id="ARBA00009045"/>
    </source>
</evidence>
<comment type="similarity">
    <text evidence="2">Belongs to the peptidase S54 family.</text>
</comment>
<dbReference type="SUPFAM" id="SSF144091">
    <property type="entry name" value="Rhomboid-like"/>
    <property type="match status" value="1"/>
</dbReference>
<comment type="caution">
    <text evidence="8">The sequence shown here is derived from an EMBL/GenBank/DDBJ whole genome shotgun (WGS) entry which is preliminary data.</text>
</comment>
<organism evidence="8 9">
    <name type="scientific">Coccomyxa subellipsoidea</name>
    <dbReference type="NCBI Taxonomy" id="248742"/>
    <lineage>
        <taxon>Eukaryota</taxon>
        <taxon>Viridiplantae</taxon>
        <taxon>Chlorophyta</taxon>
        <taxon>core chlorophytes</taxon>
        <taxon>Trebouxiophyceae</taxon>
        <taxon>Trebouxiophyceae incertae sedis</taxon>
        <taxon>Coccomyxaceae</taxon>
        <taxon>Coccomyxa</taxon>
    </lineage>
</organism>
<evidence type="ECO:0000313" key="8">
    <source>
        <dbReference type="EMBL" id="KAK9901602.1"/>
    </source>
</evidence>
<proteinExistence type="inferred from homology"/>
<evidence type="ECO:0000256" key="6">
    <source>
        <dbReference type="SAM" id="Phobius"/>
    </source>
</evidence>
<keyword evidence="5 6" id="KW-0472">Membrane</keyword>
<keyword evidence="3 6" id="KW-0812">Transmembrane</keyword>
<feature type="transmembrane region" description="Helical" evidence="6">
    <location>
        <begin position="179"/>
        <end position="197"/>
    </location>
</feature>
<reference evidence="8 9" key="1">
    <citation type="journal article" date="2024" name="Nat. Commun.">
        <title>Phylogenomics reveals the evolutionary origins of lichenization in chlorophyte algae.</title>
        <authorList>
            <person name="Puginier C."/>
            <person name="Libourel C."/>
            <person name="Otte J."/>
            <person name="Skaloud P."/>
            <person name="Haon M."/>
            <person name="Grisel S."/>
            <person name="Petersen M."/>
            <person name="Berrin J.G."/>
            <person name="Delaux P.M."/>
            <person name="Dal Grande F."/>
            <person name="Keller J."/>
        </authorList>
    </citation>
    <scope>NUCLEOTIDE SEQUENCE [LARGE SCALE GENOMIC DNA]</scope>
    <source>
        <strain evidence="8 9">SAG 216-7</strain>
    </source>
</reference>
<evidence type="ECO:0000256" key="5">
    <source>
        <dbReference type="ARBA" id="ARBA00023136"/>
    </source>
</evidence>
<dbReference type="Pfam" id="PF01694">
    <property type="entry name" value="Rhomboid"/>
    <property type="match status" value="1"/>
</dbReference>
<gene>
    <name evidence="8" type="ORF">WJX75_004258</name>
</gene>
<sequence length="303" mass="32522">MSRPGPITCRTAVQQRGFLLGRFRLNVGRLALFAAAGRKAISTLNANGLQRSISRHSGALATTSAFGVLSLLKRQKRPKQYGRQATTKTSSRNEFGAPHRRMTDFLLVLNAAVYIAQYFSKDRLLLLGAKDNQLIRAGEWWRLLTPVVLHANLLHLLTNNYSLNSLGPAVEGLCGRQRFVSVYMASALVGSLASYAFNPIPSVGASGAIFGLGGALAVYAARHRKLMGSRGDAILQSLGQSLALNLAIGLTTPRIDQWGHLGGLIGGALTAYLLGPNIEVVEGKGGKRQVRDNPPIPIFASKL</sequence>
<evidence type="ECO:0000256" key="4">
    <source>
        <dbReference type="ARBA" id="ARBA00022989"/>
    </source>
</evidence>
<feature type="transmembrane region" description="Helical" evidence="6">
    <location>
        <begin position="203"/>
        <end position="221"/>
    </location>
</feature>
<evidence type="ECO:0000313" key="9">
    <source>
        <dbReference type="Proteomes" id="UP001491310"/>
    </source>
</evidence>
<dbReference type="EMBL" id="JALJOT010000017">
    <property type="protein sequence ID" value="KAK9901602.1"/>
    <property type="molecule type" value="Genomic_DNA"/>
</dbReference>
<keyword evidence="4 6" id="KW-1133">Transmembrane helix</keyword>
<name>A0ABR2YBH0_9CHLO</name>
<keyword evidence="9" id="KW-1185">Reference proteome</keyword>
<dbReference type="PANTHER" id="PTHR43731">
    <property type="entry name" value="RHOMBOID PROTEASE"/>
    <property type="match status" value="1"/>
</dbReference>
<evidence type="ECO:0000256" key="3">
    <source>
        <dbReference type="ARBA" id="ARBA00022692"/>
    </source>
</evidence>
<protein>
    <recommendedName>
        <fullName evidence="7">Peptidase S54 rhomboid domain-containing protein</fullName>
    </recommendedName>
</protein>
<dbReference type="Proteomes" id="UP001491310">
    <property type="component" value="Unassembled WGS sequence"/>
</dbReference>
<feature type="domain" description="Peptidase S54 rhomboid" evidence="7">
    <location>
        <begin position="138"/>
        <end position="275"/>
    </location>
</feature>
<dbReference type="InterPro" id="IPR022764">
    <property type="entry name" value="Peptidase_S54_rhomboid_dom"/>
</dbReference>
<evidence type="ECO:0000256" key="1">
    <source>
        <dbReference type="ARBA" id="ARBA00004141"/>
    </source>
</evidence>
<comment type="subcellular location">
    <subcellularLocation>
        <location evidence="1">Membrane</location>
        <topology evidence="1">Multi-pass membrane protein</topology>
    </subcellularLocation>
</comment>